<sequence length="189" mass="21951">VATSWLKTKQPNLNGFKCDVPIFVRRSQFKLPAKSHVPIIMIGPGTGFAPFRGFIQERDWMKNQGKHVGETILYFGCRKKSEDFLYEEELQQYLDSGTLTKLYLAFSRDSKEKVYVTHLLKQNAKEIWDVIDTNKGHIYVCGDARNMARDVRDILLKVIEEYGNKTKDEAEAYLKAMETQRRYSADVWS</sequence>
<comment type="cofactor">
    <cofactor evidence="2">
        <name>FAD</name>
        <dbReference type="ChEBI" id="CHEBI:57692"/>
    </cofactor>
</comment>
<keyword evidence="6" id="KW-0521">NADP</keyword>
<dbReference type="PRINTS" id="PR00371">
    <property type="entry name" value="FPNCR"/>
</dbReference>
<dbReference type="Gene3D" id="3.40.50.80">
    <property type="entry name" value="Nucleotide-binding domain of ferredoxin-NADP reductase (FNR) module"/>
    <property type="match status" value="1"/>
</dbReference>
<keyword evidence="3" id="KW-0285">Flavoprotein</keyword>
<dbReference type="OrthoDB" id="1856718at2759"/>
<dbReference type="InterPro" id="IPR039261">
    <property type="entry name" value="FNR_nucleotide-bd"/>
</dbReference>
<protein>
    <recommendedName>
        <fullName evidence="8">NADPH--hemoprotein reductase</fullName>
        <ecNumber evidence="8">1.6.2.4</ecNumber>
    </recommendedName>
</protein>
<evidence type="ECO:0000256" key="8">
    <source>
        <dbReference type="ARBA" id="ARBA00023797"/>
    </source>
</evidence>
<evidence type="ECO:0000256" key="7">
    <source>
        <dbReference type="ARBA" id="ARBA00023002"/>
    </source>
</evidence>
<dbReference type="FunFam" id="3.40.50.80:FF:000001">
    <property type="entry name" value="NADPH--cytochrome P450 reductase 1"/>
    <property type="match status" value="1"/>
</dbReference>
<evidence type="ECO:0000256" key="2">
    <source>
        <dbReference type="ARBA" id="ARBA00001974"/>
    </source>
</evidence>
<dbReference type="Proteomes" id="UP000288716">
    <property type="component" value="Unassembled WGS sequence"/>
</dbReference>
<dbReference type="GO" id="GO:0003958">
    <property type="term" value="F:NADPH-hemoprotein reductase activity"/>
    <property type="evidence" value="ECO:0007669"/>
    <property type="project" value="UniProtKB-EC"/>
</dbReference>
<accession>A0A443RTH1</accession>
<evidence type="ECO:0000256" key="5">
    <source>
        <dbReference type="ARBA" id="ARBA00022827"/>
    </source>
</evidence>
<comment type="cofactor">
    <cofactor evidence="1">
        <name>FMN</name>
        <dbReference type="ChEBI" id="CHEBI:58210"/>
    </cofactor>
</comment>
<dbReference type="AlphaFoldDB" id="A0A443RTH1"/>
<dbReference type="InterPro" id="IPR001709">
    <property type="entry name" value="Flavoprot_Pyr_Nucl_cyt_Rdtase"/>
</dbReference>
<dbReference type="GO" id="GO:0050660">
    <property type="term" value="F:flavin adenine dinucleotide binding"/>
    <property type="evidence" value="ECO:0007669"/>
    <property type="project" value="TreeGrafter"/>
</dbReference>
<feature type="non-terminal residue" evidence="10">
    <location>
        <position position="1"/>
    </location>
</feature>
<dbReference type="GO" id="GO:0009725">
    <property type="term" value="P:response to hormone"/>
    <property type="evidence" value="ECO:0007669"/>
    <property type="project" value="TreeGrafter"/>
</dbReference>
<dbReference type="InterPro" id="IPR001433">
    <property type="entry name" value="OxRdtase_FAD/NAD-bd"/>
</dbReference>
<keyword evidence="5" id="KW-0274">FAD</keyword>
<organism evidence="10 11">
    <name type="scientific">Leptotrombidium deliense</name>
    <dbReference type="NCBI Taxonomy" id="299467"/>
    <lineage>
        <taxon>Eukaryota</taxon>
        <taxon>Metazoa</taxon>
        <taxon>Ecdysozoa</taxon>
        <taxon>Arthropoda</taxon>
        <taxon>Chelicerata</taxon>
        <taxon>Arachnida</taxon>
        <taxon>Acari</taxon>
        <taxon>Acariformes</taxon>
        <taxon>Trombidiformes</taxon>
        <taxon>Prostigmata</taxon>
        <taxon>Anystina</taxon>
        <taxon>Parasitengona</taxon>
        <taxon>Trombiculoidea</taxon>
        <taxon>Trombiculidae</taxon>
        <taxon>Leptotrombidium</taxon>
    </lineage>
</organism>
<evidence type="ECO:0000313" key="11">
    <source>
        <dbReference type="Proteomes" id="UP000288716"/>
    </source>
</evidence>
<evidence type="ECO:0000313" key="10">
    <source>
        <dbReference type="EMBL" id="RWS18607.1"/>
    </source>
</evidence>
<evidence type="ECO:0000256" key="1">
    <source>
        <dbReference type="ARBA" id="ARBA00001917"/>
    </source>
</evidence>
<keyword evidence="4" id="KW-0288">FMN</keyword>
<comment type="caution">
    <text evidence="10">The sequence shown here is derived from an EMBL/GenBank/DDBJ whole genome shotgun (WGS) entry which is preliminary data.</text>
</comment>
<reference evidence="10 11" key="1">
    <citation type="journal article" date="2018" name="Gigascience">
        <title>Genomes of trombidid mites reveal novel predicted allergens and laterally-transferred genes associated with secondary metabolism.</title>
        <authorList>
            <person name="Dong X."/>
            <person name="Chaisiri K."/>
            <person name="Xia D."/>
            <person name="Armstrong S.D."/>
            <person name="Fang Y."/>
            <person name="Donnelly M.J."/>
            <person name="Kadowaki T."/>
            <person name="McGarry J.W."/>
            <person name="Darby A.C."/>
            <person name="Makepeace B.L."/>
        </authorList>
    </citation>
    <scope>NUCLEOTIDE SEQUENCE [LARGE SCALE GENOMIC DNA]</scope>
    <source>
        <strain evidence="10">UoL-UT</strain>
    </source>
</reference>
<dbReference type="PANTHER" id="PTHR19384">
    <property type="entry name" value="NITRIC OXIDE SYNTHASE-RELATED"/>
    <property type="match status" value="1"/>
</dbReference>
<dbReference type="VEuPathDB" id="VectorBase:LDEU013433"/>
<dbReference type="STRING" id="299467.A0A443RTH1"/>
<evidence type="ECO:0000259" key="9">
    <source>
        <dbReference type="Pfam" id="PF00175"/>
    </source>
</evidence>
<evidence type="ECO:0000256" key="6">
    <source>
        <dbReference type="ARBA" id="ARBA00022857"/>
    </source>
</evidence>
<keyword evidence="11" id="KW-1185">Reference proteome</keyword>
<name>A0A443RTH1_9ACAR</name>
<dbReference type="GO" id="GO:0005829">
    <property type="term" value="C:cytosol"/>
    <property type="evidence" value="ECO:0007669"/>
    <property type="project" value="TreeGrafter"/>
</dbReference>
<dbReference type="PANTHER" id="PTHR19384:SF17">
    <property type="entry name" value="NADPH--CYTOCHROME P450 REDUCTASE"/>
    <property type="match status" value="1"/>
</dbReference>
<keyword evidence="7" id="KW-0560">Oxidoreductase</keyword>
<evidence type="ECO:0000256" key="4">
    <source>
        <dbReference type="ARBA" id="ARBA00022643"/>
    </source>
</evidence>
<dbReference type="SUPFAM" id="SSF52343">
    <property type="entry name" value="Ferredoxin reductase-like, C-terminal NADP-linked domain"/>
    <property type="match status" value="1"/>
</dbReference>
<dbReference type="EMBL" id="NCKV01037144">
    <property type="protein sequence ID" value="RWS18607.1"/>
    <property type="molecule type" value="Genomic_DNA"/>
</dbReference>
<feature type="domain" description="Oxidoreductase FAD/NAD(P)-binding" evidence="9">
    <location>
        <begin position="41"/>
        <end position="152"/>
    </location>
</feature>
<dbReference type="Pfam" id="PF00175">
    <property type="entry name" value="NAD_binding_1"/>
    <property type="match status" value="1"/>
</dbReference>
<gene>
    <name evidence="10" type="ORF">B4U80_04882</name>
</gene>
<dbReference type="EC" id="1.6.2.4" evidence="8"/>
<proteinExistence type="predicted"/>
<dbReference type="GO" id="GO:0010181">
    <property type="term" value="F:FMN binding"/>
    <property type="evidence" value="ECO:0007669"/>
    <property type="project" value="TreeGrafter"/>
</dbReference>
<evidence type="ECO:0000256" key="3">
    <source>
        <dbReference type="ARBA" id="ARBA00022630"/>
    </source>
</evidence>